<gene>
    <name evidence="9" type="ORF">ACHAWU_007379</name>
</gene>
<feature type="compositionally biased region" description="Low complexity" evidence="8">
    <location>
        <begin position="73"/>
        <end position="103"/>
    </location>
</feature>
<keyword evidence="6" id="KW-0496">Mitochondrion</keyword>
<accession>A0ABD3MBE4</accession>
<feature type="region of interest" description="Disordered" evidence="8">
    <location>
        <begin position="25"/>
        <end position="103"/>
    </location>
</feature>
<dbReference type="PANTHER" id="PTHR10802">
    <property type="entry name" value="MITOCHONDRIAL IMPORT RECEPTOR SUBUNIT TOM40"/>
    <property type="match status" value="1"/>
</dbReference>
<evidence type="ECO:0000256" key="3">
    <source>
        <dbReference type="ARBA" id="ARBA00022448"/>
    </source>
</evidence>
<organism evidence="9 10">
    <name type="scientific">Discostella pseudostelligera</name>
    <dbReference type="NCBI Taxonomy" id="259834"/>
    <lineage>
        <taxon>Eukaryota</taxon>
        <taxon>Sar</taxon>
        <taxon>Stramenopiles</taxon>
        <taxon>Ochrophyta</taxon>
        <taxon>Bacillariophyta</taxon>
        <taxon>Coscinodiscophyceae</taxon>
        <taxon>Thalassiosirophycidae</taxon>
        <taxon>Stephanodiscales</taxon>
        <taxon>Stephanodiscaceae</taxon>
        <taxon>Discostella</taxon>
    </lineage>
</organism>
<comment type="subcellular location">
    <subcellularLocation>
        <location evidence="1">Membrane</location>
        <topology evidence="1">Multi-pass membrane protein</topology>
    </subcellularLocation>
    <subcellularLocation>
        <location evidence="2">Mitochondrion outer membrane</location>
    </subcellularLocation>
</comment>
<proteinExistence type="predicted"/>
<comment type="caution">
    <text evidence="9">The sequence shown here is derived from an EMBL/GenBank/DDBJ whole genome shotgun (WGS) entry which is preliminary data.</text>
</comment>
<feature type="compositionally biased region" description="Pro residues" evidence="8">
    <location>
        <begin position="63"/>
        <end position="72"/>
    </location>
</feature>
<evidence type="ECO:0000256" key="7">
    <source>
        <dbReference type="ARBA" id="ARBA00023136"/>
    </source>
</evidence>
<keyword evidence="4" id="KW-1134">Transmembrane beta strand</keyword>
<keyword evidence="3" id="KW-0813">Transport</keyword>
<name>A0ABD3MBE4_9STRA</name>
<dbReference type="AlphaFoldDB" id="A0ABD3MBE4"/>
<dbReference type="CDD" id="cd07305">
    <property type="entry name" value="Porin3_Tom40"/>
    <property type="match status" value="1"/>
</dbReference>
<keyword evidence="5" id="KW-0812">Transmembrane</keyword>
<evidence type="ECO:0000256" key="6">
    <source>
        <dbReference type="ARBA" id="ARBA00022787"/>
    </source>
</evidence>
<keyword evidence="7" id="KW-0472">Membrane</keyword>
<dbReference type="Pfam" id="PF01459">
    <property type="entry name" value="Porin_3"/>
    <property type="match status" value="1"/>
</dbReference>
<feature type="compositionally biased region" description="Pro residues" evidence="8">
    <location>
        <begin position="29"/>
        <end position="39"/>
    </location>
</feature>
<keyword evidence="10" id="KW-1185">Reference proteome</keyword>
<dbReference type="Proteomes" id="UP001530293">
    <property type="component" value="Unassembled WGS sequence"/>
</dbReference>
<sequence>MVPNNNNNMLPSSLLGNILPLFRTKCDAAPPPLPPPLPPLAGGGSSSGIGNEAIDAAAAATKLPPPPPPPPATTTSGSSSSSSDNTSTAPSSSSSSSSTSSPANVAALDNSIAQIASTISPISNPGPLEASTWDVRRLTSLDTYDGMRCDISKQLSPYFAVVHSFQLGTSGLPEGKNSNYCLTAQMNDEAGFLMCRLDPDRGTVDGRIHQSLLGGVAMGKLQVGTSSEGQNDQLLGELDFGGMTWTGNIKYGSMGGGNVIGMNYFQGVTKRLALGGEAMYVGVNGNKIGSYTAKYALYPSDGGHTEGNIIAGSGDGASAAATGAPAPPPSGEAPSYIAATYNSAQFMLSLAYKRSITPNRVTIATSLECSPATLESQVFVGAEFNLTRSKMNVCIDGSGRIQSVLGANLGREPGSPTLNFVAELDHGKSFMKFGYGLNIGS</sequence>
<evidence type="ECO:0000313" key="10">
    <source>
        <dbReference type="Proteomes" id="UP001530293"/>
    </source>
</evidence>
<evidence type="ECO:0000256" key="1">
    <source>
        <dbReference type="ARBA" id="ARBA00004141"/>
    </source>
</evidence>
<evidence type="ECO:0000256" key="8">
    <source>
        <dbReference type="SAM" id="MobiDB-lite"/>
    </source>
</evidence>
<evidence type="ECO:0000256" key="4">
    <source>
        <dbReference type="ARBA" id="ARBA00022452"/>
    </source>
</evidence>
<reference evidence="9 10" key="1">
    <citation type="submission" date="2024-10" db="EMBL/GenBank/DDBJ databases">
        <title>Updated reference genomes for cyclostephanoid diatoms.</title>
        <authorList>
            <person name="Roberts W.R."/>
            <person name="Alverson A.J."/>
        </authorList>
    </citation>
    <scope>NUCLEOTIDE SEQUENCE [LARGE SCALE GENOMIC DNA]</scope>
    <source>
        <strain evidence="9 10">AJA232-27</strain>
    </source>
</reference>
<protein>
    <submittedName>
        <fullName evidence="9">Uncharacterized protein</fullName>
    </submittedName>
</protein>
<evidence type="ECO:0000256" key="5">
    <source>
        <dbReference type="ARBA" id="ARBA00022692"/>
    </source>
</evidence>
<evidence type="ECO:0000256" key="2">
    <source>
        <dbReference type="ARBA" id="ARBA00004294"/>
    </source>
</evidence>
<keyword evidence="6" id="KW-1000">Mitochondrion outer membrane</keyword>
<dbReference type="InterPro" id="IPR037930">
    <property type="entry name" value="Tom40"/>
</dbReference>
<dbReference type="InterPro" id="IPR027246">
    <property type="entry name" value="Porin_Euk/Tom40"/>
</dbReference>
<dbReference type="EMBL" id="JALLBG020000150">
    <property type="protein sequence ID" value="KAL3761420.1"/>
    <property type="molecule type" value="Genomic_DNA"/>
</dbReference>
<evidence type="ECO:0000313" key="9">
    <source>
        <dbReference type="EMBL" id="KAL3761420.1"/>
    </source>
</evidence>
<dbReference type="GO" id="GO:0005741">
    <property type="term" value="C:mitochondrial outer membrane"/>
    <property type="evidence" value="ECO:0007669"/>
    <property type="project" value="UniProtKB-SubCell"/>
</dbReference>